<dbReference type="RefSeq" id="WP_161436265.1">
    <property type="nucleotide sequence ID" value="NZ_WXYO01000006.1"/>
</dbReference>
<accession>A0A6L9EER8</accession>
<name>A0A6L9EER8_9FLAO</name>
<evidence type="ECO:0000313" key="4">
    <source>
        <dbReference type="Proteomes" id="UP000475249"/>
    </source>
</evidence>
<protein>
    <recommendedName>
        <fullName evidence="5">DUF3300 domain-containing protein</fullName>
    </recommendedName>
</protein>
<feature type="compositionally biased region" description="Basic residues" evidence="1">
    <location>
        <begin position="370"/>
        <end position="398"/>
    </location>
</feature>
<dbReference type="EMBL" id="WXYO01000006">
    <property type="protein sequence ID" value="NAS13226.1"/>
    <property type="molecule type" value="Genomic_DNA"/>
</dbReference>
<evidence type="ECO:0000256" key="2">
    <source>
        <dbReference type="SAM" id="SignalP"/>
    </source>
</evidence>
<dbReference type="AlphaFoldDB" id="A0A6L9EER8"/>
<gene>
    <name evidence="3" type="ORF">GTQ38_14510</name>
</gene>
<dbReference type="Proteomes" id="UP000475249">
    <property type="component" value="Unassembled WGS sequence"/>
</dbReference>
<proteinExistence type="predicted"/>
<comment type="caution">
    <text evidence="3">The sequence shown here is derived from an EMBL/GenBank/DDBJ whole genome shotgun (WGS) entry which is preliminary data.</text>
</comment>
<keyword evidence="4" id="KW-1185">Reference proteome</keyword>
<feature type="signal peptide" evidence="2">
    <location>
        <begin position="1"/>
        <end position="25"/>
    </location>
</feature>
<feature type="region of interest" description="Disordered" evidence="1">
    <location>
        <begin position="325"/>
        <end position="398"/>
    </location>
</feature>
<reference evidence="3 4" key="1">
    <citation type="submission" date="2020-01" db="EMBL/GenBank/DDBJ databases">
        <title>Bacteria diversity of Porities sp.</title>
        <authorList>
            <person name="Wang G."/>
        </authorList>
    </citation>
    <scope>NUCLEOTIDE SEQUENCE [LARGE SCALE GENOMIC DNA]</scope>
    <source>
        <strain evidence="3 4">R33</strain>
    </source>
</reference>
<evidence type="ECO:0000313" key="3">
    <source>
        <dbReference type="EMBL" id="NAS13226.1"/>
    </source>
</evidence>
<evidence type="ECO:0008006" key="5">
    <source>
        <dbReference type="Google" id="ProtNLM"/>
    </source>
</evidence>
<sequence length="398" mass="44386">MKTTGKKNIVILLNLLLFSVISATAQDVTTVDAASEEISENLDLEAVASLFGDAKDLEEFEQKLNDPEIQISNLDLNEDEYVDYLRVVETAENDTHLIAIQAVLGDDIFQDVATIEVEKNADGEAQVQVVGDVYLYGPDYIVEPVYVYRPVIFSIFWRPFYRPYRSVFYWGYYPRYFRKWRPFHVHTYRRNVHVHINVRHTYHRTSLRYSSTAVRIHTNVRRNDYAVRYPNRSYNARVAGVNKANGTKKRAVGVNQADGDKYRAAGVNKANGTKKRAAGVNKADGTKKRVAGVNQADGDKYRAAGVKKADGTTKKVAGVNKANGTKKRVASVSNPDGSKKTVAVKTKADGSKRAVAVNKNADGSRTVKTAGKKSTRGKNNARSKTKKKSRSANKKKKS</sequence>
<keyword evidence="2" id="KW-0732">Signal</keyword>
<evidence type="ECO:0000256" key="1">
    <source>
        <dbReference type="SAM" id="MobiDB-lite"/>
    </source>
</evidence>
<organism evidence="3 4">
    <name type="scientific">Poritiphilus flavus</name>
    <dbReference type="NCBI Taxonomy" id="2697053"/>
    <lineage>
        <taxon>Bacteria</taxon>
        <taxon>Pseudomonadati</taxon>
        <taxon>Bacteroidota</taxon>
        <taxon>Flavobacteriia</taxon>
        <taxon>Flavobacteriales</taxon>
        <taxon>Flavobacteriaceae</taxon>
        <taxon>Poritiphilus</taxon>
    </lineage>
</organism>
<feature type="chain" id="PRO_5026866639" description="DUF3300 domain-containing protein" evidence="2">
    <location>
        <begin position="26"/>
        <end position="398"/>
    </location>
</feature>